<dbReference type="EMBL" id="QPFP01000126">
    <property type="protein sequence ID" value="TEB21013.1"/>
    <property type="molecule type" value="Genomic_DNA"/>
</dbReference>
<comment type="caution">
    <text evidence="4">The sequence shown here is derived from an EMBL/GenBank/DDBJ whole genome shotgun (WGS) entry which is preliminary data.</text>
</comment>
<keyword evidence="6" id="KW-1185">Reference proteome</keyword>
<evidence type="ECO:0000313" key="3">
    <source>
        <dbReference type="EMBL" id="TEB21011.1"/>
    </source>
</evidence>
<gene>
    <name evidence="2" type="ORF">FA13DRAFT_1717313</name>
    <name evidence="3" type="ORF">FA13DRAFT_1717315</name>
    <name evidence="4" type="ORF">FA13DRAFT_1717317</name>
    <name evidence="5" type="ORF">FA13DRAFT_1717319</name>
</gene>
<dbReference type="AlphaFoldDB" id="A0A4Y7SGJ5"/>
<protein>
    <submittedName>
        <fullName evidence="4">Uncharacterized protein</fullName>
    </submittedName>
</protein>
<dbReference type="Proteomes" id="UP000298030">
    <property type="component" value="Unassembled WGS sequence"/>
</dbReference>
<feature type="compositionally biased region" description="Basic and acidic residues" evidence="1">
    <location>
        <begin position="174"/>
        <end position="184"/>
    </location>
</feature>
<evidence type="ECO:0000313" key="4">
    <source>
        <dbReference type="EMBL" id="TEB21013.1"/>
    </source>
</evidence>
<evidence type="ECO:0000256" key="1">
    <source>
        <dbReference type="SAM" id="MobiDB-lite"/>
    </source>
</evidence>
<dbReference type="EMBL" id="QPFP01000126">
    <property type="protein sequence ID" value="TEB21011.1"/>
    <property type="molecule type" value="Genomic_DNA"/>
</dbReference>
<evidence type="ECO:0000313" key="2">
    <source>
        <dbReference type="EMBL" id="TEB21009.1"/>
    </source>
</evidence>
<accession>A0A4Y7SGJ5</accession>
<proteinExistence type="predicted"/>
<feature type="region of interest" description="Disordered" evidence="1">
    <location>
        <begin position="117"/>
        <end position="184"/>
    </location>
</feature>
<reference evidence="4 6" key="1">
    <citation type="journal article" date="2019" name="Nat. Ecol. Evol.">
        <title>Megaphylogeny resolves global patterns of mushroom evolution.</title>
        <authorList>
            <person name="Varga T."/>
            <person name="Krizsan K."/>
            <person name="Foldi C."/>
            <person name="Dima B."/>
            <person name="Sanchez-Garcia M."/>
            <person name="Sanchez-Ramirez S."/>
            <person name="Szollosi G.J."/>
            <person name="Szarkandi J.G."/>
            <person name="Papp V."/>
            <person name="Albert L."/>
            <person name="Andreopoulos W."/>
            <person name="Angelini C."/>
            <person name="Antonin V."/>
            <person name="Barry K.W."/>
            <person name="Bougher N.L."/>
            <person name="Buchanan P."/>
            <person name="Buyck B."/>
            <person name="Bense V."/>
            <person name="Catcheside P."/>
            <person name="Chovatia M."/>
            <person name="Cooper J."/>
            <person name="Damon W."/>
            <person name="Desjardin D."/>
            <person name="Finy P."/>
            <person name="Geml J."/>
            <person name="Haridas S."/>
            <person name="Hughes K."/>
            <person name="Justo A."/>
            <person name="Karasinski D."/>
            <person name="Kautmanova I."/>
            <person name="Kiss B."/>
            <person name="Kocsube S."/>
            <person name="Kotiranta H."/>
            <person name="LaButti K.M."/>
            <person name="Lechner B.E."/>
            <person name="Liimatainen K."/>
            <person name="Lipzen A."/>
            <person name="Lukacs Z."/>
            <person name="Mihaltcheva S."/>
            <person name="Morgado L.N."/>
            <person name="Niskanen T."/>
            <person name="Noordeloos M.E."/>
            <person name="Ohm R.A."/>
            <person name="Ortiz-Santana B."/>
            <person name="Ovrebo C."/>
            <person name="Racz N."/>
            <person name="Riley R."/>
            <person name="Savchenko A."/>
            <person name="Shiryaev A."/>
            <person name="Soop K."/>
            <person name="Spirin V."/>
            <person name="Szebenyi C."/>
            <person name="Tomsovsky M."/>
            <person name="Tulloss R.E."/>
            <person name="Uehling J."/>
            <person name="Grigoriev I.V."/>
            <person name="Vagvolgyi C."/>
            <person name="Papp T."/>
            <person name="Martin F.M."/>
            <person name="Miettinen O."/>
            <person name="Hibbett D.S."/>
            <person name="Nagy L.G."/>
        </authorList>
    </citation>
    <scope>NUCLEOTIDE SEQUENCE [LARGE SCALE GENOMIC DNA]</scope>
    <source>
        <strain evidence="4 6">FP101781</strain>
    </source>
</reference>
<sequence>MAWKHTPQRHVKHFWASVVRWSEIGCRRGLQNMPNCHSQRSRLAADPQAGGHPQIDRYGSGPGNRAIQIVIHLYIVCQDRLDYAGAVKIGCRGDGMADGSRLPRLKAGIRVSRLIPESAASGTSSRGHEISGLTQHPNRRAGCWKKKKRQPQCWKSGSRQRGQGDQGAKRPGTRRSDSCMERAP</sequence>
<feature type="region of interest" description="Disordered" evidence="1">
    <location>
        <begin position="40"/>
        <end position="59"/>
    </location>
</feature>
<evidence type="ECO:0000313" key="6">
    <source>
        <dbReference type="Proteomes" id="UP000298030"/>
    </source>
</evidence>
<dbReference type="EMBL" id="QPFP01000126">
    <property type="protein sequence ID" value="TEB21009.1"/>
    <property type="molecule type" value="Genomic_DNA"/>
</dbReference>
<name>A0A4Y7SGJ5_COPMI</name>
<feature type="compositionally biased region" description="Basic residues" evidence="1">
    <location>
        <begin position="137"/>
        <end position="150"/>
    </location>
</feature>
<dbReference type="EMBL" id="QPFP01000126">
    <property type="protein sequence ID" value="TEB21015.1"/>
    <property type="molecule type" value="Genomic_DNA"/>
</dbReference>
<organism evidence="4 6">
    <name type="scientific">Coprinellus micaceus</name>
    <name type="common">Glistening ink-cap mushroom</name>
    <name type="synonym">Coprinus micaceus</name>
    <dbReference type="NCBI Taxonomy" id="71717"/>
    <lineage>
        <taxon>Eukaryota</taxon>
        <taxon>Fungi</taxon>
        <taxon>Dikarya</taxon>
        <taxon>Basidiomycota</taxon>
        <taxon>Agaricomycotina</taxon>
        <taxon>Agaricomycetes</taxon>
        <taxon>Agaricomycetidae</taxon>
        <taxon>Agaricales</taxon>
        <taxon>Agaricineae</taxon>
        <taxon>Psathyrellaceae</taxon>
        <taxon>Coprinellus</taxon>
    </lineage>
</organism>
<evidence type="ECO:0000313" key="5">
    <source>
        <dbReference type="EMBL" id="TEB21015.1"/>
    </source>
</evidence>